<organism evidence="2 3">
    <name type="scientific">Paraburkholderia denitrificans</name>
    <dbReference type="NCBI Taxonomy" id="694025"/>
    <lineage>
        <taxon>Bacteria</taxon>
        <taxon>Pseudomonadati</taxon>
        <taxon>Pseudomonadota</taxon>
        <taxon>Betaproteobacteria</taxon>
        <taxon>Burkholderiales</taxon>
        <taxon>Burkholderiaceae</taxon>
        <taxon>Paraburkholderia</taxon>
    </lineage>
</organism>
<dbReference type="RefSeq" id="WP_377715506.1">
    <property type="nucleotide sequence ID" value="NZ_JBHSMP010000043.1"/>
</dbReference>
<feature type="transmembrane region" description="Helical" evidence="1">
    <location>
        <begin position="29"/>
        <end position="49"/>
    </location>
</feature>
<evidence type="ECO:0008006" key="4">
    <source>
        <dbReference type="Google" id="ProtNLM"/>
    </source>
</evidence>
<feature type="transmembrane region" description="Helical" evidence="1">
    <location>
        <begin position="200"/>
        <end position="219"/>
    </location>
</feature>
<feature type="transmembrane region" description="Helical" evidence="1">
    <location>
        <begin position="6"/>
        <end position="22"/>
    </location>
</feature>
<feature type="transmembrane region" description="Helical" evidence="1">
    <location>
        <begin position="225"/>
        <end position="244"/>
    </location>
</feature>
<feature type="transmembrane region" description="Helical" evidence="1">
    <location>
        <begin position="145"/>
        <end position="163"/>
    </location>
</feature>
<evidence type="ECO:0000256" key="1">
    <source>
        <dbReference type="SAM" id="Phobius"/>
    </source>
</evidence>
<dbReference type="Proteomes" id="UP001596103">
    <property type="component" value="Unassembled WGS sequence"/>
</dbReference>
<proteinExistence type="predicted"/>
<feature type="transmembrane region" description="Helical" evidence="1">
    <location>
        <begin position="169"/>
        <end position="188"/>
    </location>
</feature>
<evidence type="ECO:0000313" key="3">
    <source>
        <dbReference type="Proteomes" id="UP001596103"/>
    </source>
</evidence>
<reference evidence="3" key="1">
    <citation type="journal article" date="2019" name="Int. J. Syst. Evol. Microbiol.">
        <title>The Global Catalogue of Microorganisms (GCM) 10K type strain sequencing project: providing services to taxonomists for standard genome sequencing and annotation.</title>
        <authorList>
            <consortium name="The Broad Institute Genomics Platform"/>
            <consortium name="The Broad Institute Genome Sequencing Center for Infectious Disease"/>
            <person name="Wu L."/>
            <person name="Ma J."/>
        </authorList>
    </citation>
    <scope>NUCLEOTIDE SEQUENCE [LARGE SCALE GENOMIC DNA]</scope>
    <source>
        <strain evidence="3">CCUG 56042</strain>
    </source>
</reference>
<keyword evidence="1" id="KW-1133">Transmembrane helix</keyword>
<comment type="caution">
    <text evidence="2">The sequence shown here is derived from an EMBL/GenBank/DDBJ whole genome shotgun (WGS) entry which is preliminary data.</text>
</comment>
<keyword evidence="1" id="KW-0472">Membrane</keyword>
<feature type="transmembrane region" description="Helical" evidence="1">
    <location>
        <begin position="85"/>
        <end position="107"/>
    </location>
</feature>
<accession>A0ABW0JG09</accession>
<dbReference type="EMBL" id="JBHSMP010000043">
    <property type="protein sequence ID" value="MFC5431890.1"/>
    <property type="molecule type" value="Genomic_DNA"/>
</dbReference>
<sequence length="258" mass="26952">MNLLVFKLIVTPLLLLIATMAVRRWGEAIGGFFISLPLTSGPILVFLAIERGPGFAAQATAGSLVAMAAQAGFGLAFYRLAASGWQVALTIASAAFCVVAGVLQWGAPSQTGLLLIALAVIAFALRFMPEVQATGERPDPPRWDLPARMVFVAGLVVGVTLIAPHVGPAASGVLASFPFMAAILTVFAHRMSGHGSAQQVVRGLVMGLPGIAVFFYVLGLTLAQWPLLAAFGVAMACTLLIHAISISRMRFPVADSLE</sequence>
<feature type="transmembrane region" description="Helical" evidence="1">
    <location>
        <begin position="113"/>
        <end position="133"/>
    </location>
</feature>
<evidence type="ECO:0000313" key="2">
    <source>
        <dbReference type="EMBL" id="MFC5431890.1"/>
    </source>
</evidence>
<protein>
    <recommendedName>
        <fullName evidence="4">MFS transporter</fullName>
    </recommendedName>
</protein>
<keyword evidence="3" id="KW-1185">Reference proteome</keyword>
<name>A0ABW0JG09_9BURK</name>
<keyword evidence="1" id="KW-0812">Transmembrane</keyword>
<gene>
    <name evidence="2" type="ORF">ACFPTO_24305</name>
</gene>
<feature type="transmembrane region" description="Helical" evidence="1">
    <location>
        <begin position="55"/>
        <end position="78"/>
    </location>
</feature>